<comment type="catalytic activity">
    <reaction evidence="2">
        <text>a 3'-end 2',3'-cyclophospho-ribonucleotide-RNA + H2O = a 3'-end 2'-phospho-ribonucleotide-RNA + H(+)</text>
        <dbReference type="Rhea" id="RHEA:11828"/>
        <dbReference type="Rhea" id="RHEA-COMP:10464"/>
        <dbReference type="Rhea" id="RHEA-COMP:17353"/>
        <dbReference type="ChEBI" id="CHEBI:15377"/>
        <dbReference type="ChEBI" id="CHEBI:15378"/>
        <dbReference type="ChEBI" id="CHEBI:83064"/>
        <dbReference type="ChEBI" id="CHEBI:173113"/>
        <dbReference type="EC" id="3.1.4.58"/>
    </reaction>
</comment>
<dbReference type="GO" id="GO:0004113">
    <property type="term" value="F:2',3'-cyclic-nucleotide 3'-phosphodiesterase activity"/>
    <property type="evidence" value="ECO:0007669"/>
    <property type="project" value="InterPro"/>
</dbReference>
<feature type="short sequence motif" description="HXTX 2" evidence="2">
    <location>
        <begin position="129"/>
        <end position="132"/>
    </location>
</feature>
<evidence type="ECO:0000313" key="4">
    <source>
        <dbReference type="Proteomes" id="UP000527616"/>
    </source>
</evidence>
<dbReference type="InterPro" id="IPR004175">
    <property type="entry name" value="RNA_CPDase"/>
</dbReference>
<feature type="active site" description="Proton acceptor" evidence="2">
    <location>
        <position position="129"/>
    </location>
</feature>
<dbReference type="InterPro" id="IPR009097">
    <property type="entry name" value="Cyclic_Pdiesterase"/>
</dbReference>
<name>A0A7Z0D5W2_9ACTN</name>
<feature type="active site" description="Proton donor" evidence="2">
    <location>
        <position position="42"/>
    </location>
</feature>
<dbReference type="HAMAP" id="MF_01940">
    <property type="entry name" value="RNA_CPDase"/>
    <property type="match status" value="1"/>
</dbReference>
<dbReference type="RefSeq" id="WP_179443541.1">
    <property type="nucleotide sequence ID" value="NZ_JACBZS010000001.1"/>
</dbReference>
<dbReference type="EC" id="3.1.4.58" evidence="2"/>
<keyword evidence="4" id="KW-1185">Reference proteome</keyword>
<accession>A0A7Z0D5W2</accession>
<keyword evidence="3" id="KW-0436">Ligase</keyword>
<evidence type="ECO:0000313" key="3">
    <source>
        <dbReference type="EMBL" id="NYI69467.1"/>
    </source>
</evidence>
<dbReference type="EMBL" id="JACBZS010000001">
    <property type="protein sequence ID" value="NYI69467.1"/>
    <property type="molecule type" value="Genomic_DNA"/>
</dbReference>
<dbReference type="Gene3D" id="3.90.1140.10">
    <property type="entry name" value="Cyclic phosphodiesterase"/>
    <property type="match status" value="1"/>
</dbReference>
<comment type="function">
    <text evidence="2">Hydrolyzes RNA 2',3'-cyclic phosphodiester to an RNA 2'-phosphomonoester.</text>
</comment>
<evidence type="ECO:0000256" key="1">
    <source>
        <dbReference type="ARBA" id="ARBA00022801"/>
    </source>
</evidence>
<dbReference type="Pfam" id="PF13563">
    <property type="entry name" value="2_5_RNA_ligase2"/>
    <property type="match status" value="1"/>
</dbReference>
<dbReference type="Proteomes" id="UP000527616">
    <property type="component" value="Unassembled WGS sequence"/>
</dbReference>
<dbReference type="NCBIfam" id="TIGR02258">
    <property type="entry name" value="2_5_ligase"/>
    <property type="match status" value="1"/>
</dbReference>
<dbReference type="SUPFAM" id="SSF55144">
    <property type="entry name" value="LigT-like"/>
    <property type="match status" value="1"/>
</dbReference>
<proteinExistence type="inferred from homology"/>
<feature type="short sequence motif" description="HXTX 1" evidence="2">
    <location>
        <begin position="42"/>
        <end position="45"/>
    </location>
</feature>
<dbReference type="PANTHER" id="PTHR35561:SF1">
    <property type="entry name" value="RNA 2',3'-CYCLIC PHOSPHODIESTERASE"/>
    <property type="match status" value="1"/>
</dbReference>
<comment type="similarity">
    <text evidence="2">Belongs to the 2H phosphoesterase superfamily. ThpR family.</text>
</comment>
<gene>
    <name evidence="3" type="ORF">GGQ54_000027</name>
</gene>
<sequence length="191" mass="21001">MSHRMFVAALPPEDVIDDLDAFVEPRRGADPRLRWTPAEQWHLTTAFLPRVPDRAVEPLIAELTAATSVVPPFAAALTGAGCFGPPDAARVLWLGLAPGADELARLSRRTRSAANRVGAEPDGSNFTAHLTLARANRRFEAGRWLQILDTHRSRQWTVDELWLIASHLGEGPRGRARHERLAALPLARSTS</sequence>
<organism evidence="3 4">
    <name type="scientific">Naumannella cuiyingiana</name>
    <dbReference type="NCBI Taxonomy" id="1347891"/>
    <lineage>
        <taxon>Bacteria</taxon>
        <taxon>Bacillati</taxon>
        <taxon>Actinomycetota</taxon>
        <taxon>Actinomycetes</taxon>
        <taxon>Propionibacteriales</taxon>
        <taxon>Propionibacteriaceae</taxon>
        <taxon>Naumannella</taxon>
    </lineage>
</organism>
<dbReference type="GO" id="GO:0016874">
    <property type="term" value="F:ligase activity"/>
    <property type="evidence" value="ECO:0007669"/>
    <property type="project" value="UniProtKB-KW"/>
</dbReference>
<protein>
    <recommendedName>
        <fullName evidence="2">RNA 2',3'-cyclic phosphodiesterase</fullName>
        <shortName evidence="2">RNA 2',3'-CPDase</shortName>
        <ecNumber evidence="2">3.1.4.58</ecNumber>
    </recommendedName>
</protein>
<dbReference type="GO" id="GO:0008664">
    <property type="term" value="F:RNA 2',3'-cyclic 3'-phosphodiesterase activity"/>
    <property type="evidence" value="ECO:0007669"/>
    <property type="project" value="UniProtKB-EC"/>
</dbReference>
<reference evidence="3 4" key="1">
    <citation type="submission" date="2020-07" db="EMBL/GenBank/DDBJ databases">
        <title>Sequencing the genomes of 1000 actinobacteria strains.</title>
        <authorList>
            <person name="Klenk H.-P."/>
        </authorList>
    </citation>
    <scope>NUCLEOTIDE SEQUENCE [LARGE SCALE GENOMIC DNA]</scope>
    <source>
        <strain evidence="3 4">DSM 103164</strain>
    </source>
</reference>
<comment type="caution">
    <text evidence="3">The sequence shown here is derived from an EMBL/GenBank/DDBJ whole genome shotgun (WGS) entry which is preliminary data.</text>
</comment>
<evidence type="ECO:0000256" key="2">
    <source>
        <dbReference type="HAMAP-Rule" id="MF_01940"/>
    </source>
</evidence>
<keyword evidence="1 2" id="KW-0378">Hydrolase</keyword>
<dbReference type="AlphaFoldDB" id="A0A7Z0D5W2"/>
<dbReference type="PANTHER" id="PTHR35561">
    <property type="entry name" value="RNA 2',3'-CYCLIC PHOSPHODIESTERASE"/>
    <property type="match status" value="1"/>
</dbReference>